<comment type="caution">
    <text evidence="14">The sequence shown here is derived from an EMBL/GenBank/DDBJ whole genome shotgun (WGS) entry which is preliminary data.</text>
</comment>
<dbReference type="Pfam" id="PF00106">
    <property type="entry name" value="adh_short"/>
    <property type="match status" value="1"/>
</dbReference>
<dbReference type="InterPro" id="IPR020904">
    <property type="entry name" value="Sc_DH/Rdtase_CS"/>
</dbReference>
<evidence type="ECO:0000256" key="1">
    <source>
        <dbReference type="ARBA" id="ARBA00004141"/>
    </source>
</evidence>
<evidence type="ECO:0000256" key="9">
    <source>
        <dbReference type="ARBA" id="ARBA00059620"/>
    </source>
</evidence>
<protein>
    <recommendedName>
        <fullName evidence="10">Short-chain dehydrogenase/reductase 3</fullName>
    </recommendedName>
    <alternativeName>
        <fullName evidence="11">Retinal short-chain dehydrogenase/reductase 1</fullName>
    </alternativeName>
</protein>
<comment type="function">
    <text evidence="9">Catalyzes the reduction of all-trans-retinal to all-trans-retinol in the presence of NADPH.</text>
</comment>
<evidence type="ECO:0000256" key="6">
    <source>
        <dbReference type="ARBA" id="ARBA00023002"/>
    </source>
</evidence>
<dbReference type="FunFam" id="3.40.50.720:FF:000131">
    <property type="entry name" value="Short-chain dehydrogenase/reductase 3"/>
    <property type="match status" value="1"/>
</dbReference>
<dbReference type="AlphaFoldDB" id="A0A2P6MZN5"/>
<keyword evidence="15" id="KW-1185">Reference proteome</keyword>
<reference evidence="14 15" key="1">
    <citation type="journal article" date="2018" name="Genome Biol. Evol.">
        <title>Multiple Roots of Fruiting Body Formation in Amoebozoa.</title>
        <authorList>
            <person name="Hillmann F."/>
            <person name="Forbes G."/>
            <person name="Novohradska S."/>
            <person name="Ferling I."/>
            <person name="Riege K."/>
            <person name="Groth M."/>
            <person name="Westermann M."/>
            <person name="Marz M."/>
            <person name="Spaller T."/>
            <person name="Winckler T."/>
            <person name="Schaap P."/>
            <person name="Glockner G."/>
        </authorList>
    </citation>
    <scope>NUCLEOTIDE SEQUENCE [LARGE SCALE GENOMIC DNA]</scope>
    <source>
        <strain evidence="14 15">Jena</strain>
    </source>
</reference>
<dbReference type="STRING" id="1890364.A0A2P6MZN5"/>
<dbReference type="GO" id="GO:0052650">
    <property type="term" value="F:all-trans-retinol dehydrogenase (NADP+) activity"/>
    <property type="evidence" value="ECO:0007669"/>
    <property type="project" value="UniProtKB-ARBA"/>
</dbReference>
<dbReference type="InterPro" id="IPR036291">
    <property type="entry name" value="NAD(P)-bd_dom_sf"/>
</dbReference>
<evidence type="ECO:0000256" key="5">
    <source>
        <dbReference type="ARBA" id="ARBA00022989"/>
    </source>
</evidence>
<evidence type="ECO:0000313" key="14">
    <source>
        <dbReference type="EMBL" id="PRP77160.1"/>
    </source>
</evidence>
<dbReference type="PANTHER" id="PTHR24322">
    <property type="entry name" value="PKSB"/>
    <property type="match status" value="1"/>
</dbReference>
<keyword evidence="6" id="KW-0560">Oxidoreductase</keyword>
<accession>A0A2P6MZN5</accession>
<dbReference type="SUPFAM" id="SSF51735">
    <property type="entry name" value="NAD(P)-binding Rossmann-fold domains"/>
    <property type="match status" value="1"/>
</dbReference>
<comment type="similarity">
    <text evidence="2 12">Belongs to the short-chain dehydrogenases/reductases (SDR) family.</text>
</comment>
<dbReference type="GO" id="GO:0016020">
    <property type="term" value="C:membrane"/>
    <property type="evidence" value="ECO:0007669"/>
    <property type="project" value="UniProtKB-SubCell"/>
</dbReference>
<evidence type="ECO:0000256" key="12">
    <source>
        <dbReference type="RuleBase" id="RU000363"/>
    </source>
</evidence>
<keyword evidence="8 13" id="KW-0472">Membrane</keyword>
<evidence type="ECO:0000256" key="3">
    <source>
        <dbReference type="ARBA" id="ARBA00022692"/>
    </source>
</evidence>
<evidence type="ECO:0000256" key="8">
    <source>
        <dbReference type="ARBA" id="ARBA00023136"/>
    </source>
</evidence>
<evidence type="ECO:0000256" key="11">
    <source>
        <dbReference type="ARBA" id="ARBA00082544"/>
    </source>
</evidence>
<dbReference type="EMBL" id="MDYQ01000277">
    <property type="protein sequence ID" value="PRP77160.1"/>
    <property type="molecule type" value="Genomic_DNA"/>
</dbReference>
<dbReference type="PROSITE" id="PS00061">
    <property type="entry name" value="ADH_SHORT"/>
    <property type="match status" value="1"/>
</dbReference>
<dbReference type="PRINTS" id="PR00081">
    <property type="entry name" value="GDHRDH"/>
</dbReference>
<sequence length="297" mass="33058">MSFWFYFFTFIAGLVAFNVLYKPTPKSVKGKRVLITGASSGIGKLMARKFIQMGAQVISWDYNKSEAVHKELASIAGEESIVSYAIDVSDKDQVYELAARVKKEVGKVDIVINNAGVVSGGNSWEVKDESIEKVMKVNTMGPMWITKAFIKDFVDADSGHLVYISSMASTLGTNKLADYCASKWGIFGYAESIRLELGALGKKNVHTTIVCPYYINTGMFDGVTSIGLMMKILQPEPVVDSIVEAILTNRHELYLPAWMPYLTFLMRAFLPSYIRDMSNDILGVSKSMDQFKGQRRV</sequence>
<evidence type="ECO:0000313" key="15">
    <source>
        <dbReference type="Proteomes" id="UP000241769"/>
    </source>
</evidence>
<gene>
    <name evidence="14" type="ORF">PROFUN_15041</name>
</gene>
<dbReference type="PANTHER" id="PTHR24322:SF736">
    <property type="entry name" value="RETINOL DEHYDROGENASE 10"/>
    <property type="match status" value="1"/>
</dbReference>
<comment type="subcellular location">
    <subcellularLocation>
        <location evidence="1">Membrane</location>
        <topology evidence="1">Multi-pass membrane protein</topology>
    </subcellularLocation>
</comment>
<dbReference type="Gene3D" id="3.40.50.720">
    <property type="entry name" value="NAD(P)-binding Rossmann-like Domain"/>
    <property type="match status" value="1"/>
</dbReference>
<evidence type="ECO:0000256" key="2">
    <source>
        <dbReference type="ARBA" id="ARBA00006484"/>
    </source>
</evidence>
<keyword evidence="7" id="KW-0443">Lipid metabolism</keyword>
<dbReference type="InParanoid" id="A0A2P6MZN5"/>
<keyword evidence="3 13" id="KW-0812">Transmembrane</keyword>
<feature type="transmembrane region" description="Helical" evidence="13">
    <location>
        <begin position="6"/>
        <end position="21"/>
    </location>
</feature>
<dbReference type="CDD" id="cd05339">
    <property type="entry name" value="17beta-HSDXI-like_SDR_c"/>
    <property type="match status" value="1"/>
</dbReference>
<dbReference type="PRINTS" id="PR00080">
    <property type="entry name" value="SDRFAMILY"/>
</dbReference>
<proteinExistence type="inferred from homology"/>
<evidence type="ECO:0000256" key="4">
    <source>
        <dbReference type="ARBA" id="ARBA00022857"/>
    </source>
</evidence>
<evidence type="ECO:0000256" key="13">
    <source>
        <dbReference type="SAM" id="Phobius"/>
    </source>
</evidence>
<organism evidence="14 15">
    <name type="scientific">Planoprotostelium fungivorum</name>
    <dbReference type="NCBI Taxonomy" id="1890364"/>
    <lineage>
        <taxon>Eukaryota</taxon>
        <taxon>Amoebozoa</taxon>
        <taxon>Evosea</taxon>
        <taxon>Variosea</taxon>
        <taxon>Cavosteliida</taxon>
        <taxon>Cavosteliaceae</taxon>
        <taxon>Planoprotostelium</taxon>
    </lineage>
</organism>
<name>A0A2P6MZN5_9EUKA</name>
<keyword evidence="5 13" id="KW-1133">Transmembrane helix</keyword>
<dbReference type="Proteomes" id="UP000241769">
    <property type="component" value="Unassembled WGS sequence"/>
</dbReference>
<dbReference type="OrthoDB" id="17372at2759"/>
<evidence type="ECO:0000256" key="10">
    <source>
        <dbReference type="ARBA" id="ARBA00068717"/>
    </source>
</evidence>
<dbReference type="InterPro" id="IPR002347">
    <property type="entry name" value="SDR_fam"/>
</dbReference>
<keyword evidence="4" id="KW-0521">NADP</keyword>
<evidence type="ECO:0000256" key="7">
    <source>
        <dbReference type="ARBA" id="ARBA00023098"/>
    </source>
</evidence>